<dbReference type="GO" id="GO:0005737">
    <property type="term" value="C:cytoplasm"/>
    <property type="evidence" value="ECO:0007669"/>
    <property type="project" value="TreeGrafter"/>
</dbReference>
<comment type="caution">
    <text evidence="7">The sequence shown here is derived from an EMBL/GenBank/DDBJ whole genome shotgun (WGS) entry which is preliminary data.</text>
</comment>
<dbReference type="RefSeq" id="XP_013327616.1">
    <property type="nucleotide sequence ID" value="XM_013472162.1"/>
</dbReference>
<keyword evidence="4" id="KW-0274">FAD</keyword>
<evidence type="ECO:0000256" key="1">
    <source>
        <dbReference type="ARBA" id="ARBA00001974"/>
    </source>
</evidence>
<dbReference type="InterPro" id="IPR006181">
    <property type="entry name" value="D-amino_acid_oxidase_CS"/>
</dbReference>
<keyword evidence="8" id="KW-1185">Reference proteome</keyword>
<evidence type="ECO:0000313" key="7">
    <source>
        <dbReference type="EMBL" id="KKA21004.1"/>
    </source>
</evidence>
<dbReference type="OrthoDB" id="2015447at2759"/>
<evidence type="ECO:0000259" key="6">
    <source>
        <dbReference type="Pfam" id="PF01266"/>
    </source>
</evidence>
<comment type="similarity">
    <text evidence="2">Belongs to the DAMOX/DASOX family.</text>
</comment>
<dbReference type="PROSITE" id="PS00677">
    <property type="entry name" value="DAO"/>
    <property type="match status" value="1"/>
</dbReference>
<evidence type="ECO:0000256" key="4">
    <source>
        <dbReference type="ARBA" id="ARBA00022827"/>
    </source>
</evidence>
<sequence length="358" mass="39148">MTAETIVVIGAGVLGLSTALAIQQHLKPGQSLLIVAREFPNTTSINYASPWAGAHYRPAPGKSPQVVREARWARHTYDIFQKIAAEEPAAGVEFMEGIEHFENPPQEYLDAIRDPDSAYAHLGDSLRELSPAELPEGVKWGIRYWAYCINPPVYCAHLLRKFILRGGQTKEYTLASLLEAFHLASNVTTVVNCSGLGFADPKSFIIRGQTCLVRNPSRTTVTRQNADGSWSFSIPRPLEGGTIIGGTKQPHDWNPEPLPEIRATLLANAAKWFPFTPESNGQFDVIRDIVGRRPAREGGVRLEAETVSVVGTDGQTSNRVVVHAYGAGGRGYEISWGVAEDVKGLLLERGVLQERAAL</sequence>
<dbReference type="Gene3D" id="3.30.9.10">
    <property type="entry name" value="D-Amino Acid Oxidase, subunit A, domain 2"/>
    <property type="match status" value="1"/>
</dbReference>
<dbReference type="PANTHER" id="PTHR11530">
    <property type="entry name" value="D-AMINO ACID OXIDASE"/>
    <property type="match status" value="1"/>
</dbReference>
<organism evidence="7 8">
    <name type="scientific">Rasamsonia emersonii (strain ATCC 16479 / CBS 393.64 / IMI 116815)</name>
    <dbReference type="NCBI Taxonomy" id="1408163"/>
    <lineage>
        <taxon>Eukaryota</taxon>
        <taxon>Fungi</taxon>
        <taxon>Dikarya</taxon>
        <taxon>Ascomycota</taxon>
        <taxon>Pezizomycotina</taxon>
        <taxon>Eurotiomycetes</taxon>
        <taxon>Eurotiomycetidae</taxon>
        <taxon>Eurotiales</taxon>
        <taxon>Trichocomaceae</taxon>
        <taxon>Rasamsonia</taxon>
    </lineage>
</organism>
<dbReference type="EMBL" id="LASV01000210">
    <property type="protein sequence ID" value="KKA21004.1"/>
    <property type="molecule type" value="Genomic_DNA"/>
</dbReference>
<evidence type="ECO:0000256" key="5">
    <source>
        <dbReference type="ARBA" id="ARBA00023002"/>
    </source>
</evidence>
<dbReference type="InterPro" id="IPR023209">
    <property type="entry name" value="DAO"/>
</dbReference>
<feature type="domain" description="FAD dependent oxidoreductase" evidence="6">
    <location>
        <begin position="6"/>
        <end position="341"/>
    </location>
</feature>
<dbReference type="AlphaFoldDB" id="A0A0F4YRY3"/>
<dbReference type="EC" id="1.4.3.3" evidence="7"/>
<dbReference type="PANTHER" id="PTHR11530:SF26">
    <property type="entry name" value="FAD DEPENDENT OXIDOREDUCTASE SUPERFAMILY (AFU_ORTHOLOGUE AFUA_5G13940)"/>
    <property type="match status" value="1"/>
</dbReference>
<dbReference type="PIRSF" id="PIRSF000189">
    <property type="entry name" value="D-aa_oxidase"/>
    <property type="match status" value="1"/>
</dbReference>
<dbReference type="GO" id="GO:0019478">
    <property type="term" value="P:D-amino acid catabolic process"/>
    <property type="evidence" value="ECO:0007669"/>
    <property type="project" value="TreeGrafter"/>
</dbReference>
<dbReference type="SUPFAM" id="SSF51971">
    <property type="entry name" value="Nucleotide-binding domain"/>
    <property type="match status" value="1"/>
</dbReference>
<dbReference type="SUPFAM" id="SSF54373">
    <property type="entry name" value="FAD-linked reductases, C-terminal domain"/>
    <property type="match status" value="1"/>
</dbReference>
<gene>
    <name evidence="7" type="ORF">T310_4950</name>
</gene>
<dbReference type="Gene3D" id="3.40.50.720">
    <property type="entry name" value="NAD(P)-binding Rossmann-like Domain"/>
    <property type="match status" value="1"/>
</dbReference>
<keyword evidence="5 7" id="KW-0560">Oxidoreductase</keyword>
<comment type="cofactor">
    <cofactor evidence="1">
        <name>FAD</name>
        <dbReference type="ChEBI" id="CHEBI:57692"/>
    </cofactor>
</comment>
<evidence type="ECO:0000256" key="2">
    <source>
        <dbReference type="ARBA" id="ARBA00006730"/>
    </source>
</evidence>
<dbReference type="InterPro" id="IPR006076">
    <property type="entry name" value="FAD-dep_OxRdtase"/>
</dbReference>
<protein>
    <submittedName>
        <fullName evidence="7">D-amino-acid oxidase</fullName>
        <ecNumber evidence="7">1.4.3.3</ecNumber>
    </submittedName>
</protein>
<name>A0A0F4YRY3_RASE3</name>
<proteinExistence type="inferred from homology"/>
<dbReference type="Proteomes" id="UP000053958">
    <property type="component" value="Unassembled WGS sequence"/>
</dbReference>
<dbReference type="GO" id="GO:0003884">
    <property type="term" value="F:D-amino-acid oxidase activity"/>
    <property type="evidence" value="ECO:0007669"/>
    <property type="project" value="UniProtKB-EC"/>
</dbReference>
<dbReference type="GeneID" id="25317297"/>
<accession>A0A0F4YRY3</accession>
<reference evidence="7 8" key="1">
    <citation type="submission" date="2015-04" db="EMBL/GenBank/DDBJ databases">
        <authorList>
            <person name="Heijne W.H."/>
            <person name="Fedorova N.D."/>
            <person name="Nierman W.C."/>
            <person name="Vollebregt A.W."/>
            <person name="Zhao Z."/>
            <person name="Wu L."/>
            <person name="Kumar M."/>
            <person name="Stam H."/>
            <person name="van den Berg M.A."/>
            <person name="Pel H.J."/>
        </authorList>
    </citation>
    <scope>NUCLEOTIDE SEQUENCE [LARGE SCALE GENOMIC DNA]</scope>
    <source>
        <strain evidence="7 8">CBS 393.64</strain>
    </source>
</reference>
<dbReference type="GO" id="GO:0071949">
    <property type="term" value="F:FAD binding"/>
    <property type="evidence" value="ECO:0007669"/>
    <property type="project" value="InterPro"/>
</dbReference>
<evidence type="ECO:0000256" key="3">
    <source>
        <dbReference type="ARBA" id="ARBA00022630"/>
    </source>
</evidence>
<dbReference type="STRING" id="1408163.A0A0F4YRY3"/>
<evidence type="ECO:0000313" key="8">
    <source>
        <dbReference type="Proteomes" id="UP000053958"/>
    </source>
</evidence>
<keyword evidence="3" id="KW-0285">Flavoprotein</keyword>
<dbReference type="Pfam" id="PF01266">
    <property type="entry name" value="DAO"/>
    <property type="match status" value="1"/>
</dbReference>